<organism evidence="2 3">
    <name type="scientific">Paragemmobacter straminiformis</name>
    <dbReference type="NCBI Taxonomy" id="2045119"/>
    <lineage>
        <taxon>Bacteria</taxon>
        <taxon>Pseudomonadati</taxon>
        <taxon>Pseudomonadota</taxon>
        <taxon>Alphaproteobacteria</taxon>
        <taxon>Rhodobacterales</taxon>
        <taxon>Paracoccaceae</taxon>
        <taxon>Paragemmobacter</taxon>
    </lineage>
</organism>
<dbReference type="InterPro" id="IPR025948">
    <property type="entry name" value="HTH-like_dom"/>
</dbReference>
<keyword evidence="3" id="KW-1185">Reference proteome</keyword>
<sequence>MVYLAHIRTVFALSNGSHDSPCMHRDLVDEGHEIGRQRTARLMRENQFITRQKRRFKRTTDSEHA</sequence>
<evidence type="ECO:0000259" key="1">
    <source>
        <dbReference type="Pfam" id="PF13276"/>
    </source>
</evidence>
<dbReference type="Pfam" id="PF13276">
    <property type="entry name" value="HTH_21"/>
    <property type="match status" value="1"/>
</dbReference>
<comment type="caution">
    <text evidence="2">The sequence shown here is derived from an EMBL/GenBank/DDBJ whole genome shotgun (WGS) entry which is preliminary data.</text>
</comment>
<accession>A0A842I693</accession>
<reference evidence="2 3" key="1">
    <citation type="journal article" date="2017" name="Int. J. Syst. Evol. Microbiol.">
        <title>Gemmobacter straminiformis sp. nov., isolated from an artificial fountain.</title>
        <authorList>
            <person name="Kang J.Y."/>
            <person name="Kim M.J."/>
            <person name="Chun J."/>
            <person name="Son K.P."/>
            <person name="Jahng K.Y."/>
        </authorList>
    </citation>
    <scope>NUCLEOTIDE SEQUENCE [LARGE SCALE GENOMIC DNA]</scope>
    <source>
        <strain evidence="2 3">CAM-8</strain>
    </source>
</reference>
<gene>
    <name evidence="2" type="ORF">H7F16_06470</name>
</gene>
<dbReference type="EMBL" id="JACLQD010000002">
    <property type="protein sequence ID" value="MBC2835146.1"/>
    <property type="molecule type" value="Genomic_DNA"/>
</dbReference>
<evidence type="ECO:0000313" key="3">
    <source>
        <dbReference type="Proteomes" id="UP000555411"/>
    </source>
</evidence>
<dbReference type="Proteomes" id="UP000555411">
    <property type="component" value="Unassembled WGS sequence"/>
</dbReference>
<protein>
    <submittedName>
        <fullName evidence="2">Transposase</fullName>
    </submittedName>
</protein>
<proteinExistence type="predicted"/>
<dbReference type="RefSeq" id="WP_185796772.1">
    <property type="nucleotide sequence ID" value="NZ_JACLQD010000002.1"/>
</dbReference>
<dbReference type="AlphaFoldDB" id="A0A842I693"/>
<evidence type="ECO:0000313" key="2">
    <source>
        <dbReference type="EMBL" id="MBC2835146.1"/>
    </source>
</evidence>
<feature type="domain" description="HTH-like" evidence="1">
    <location>
        <begin position="5"/>
        <end position="56"/>
    </location>
</feature>
<name>A0A842I693_9RHOB</name>